<protein>
    <recommendedName>
        <fullName evidence="1">SnoaL-like domain-containing protein</fullName>
    </recommendedName>
</protein>
<keyword evidence="3" id="KW-1185">Reference proteome</keyword>
<evidence type="ECO:0000313" key="3">
    <source>
        <dbReference type="Proteomes" id="UP000031057"/>
    </source>
</evidence>
<dbReference type="AlphaFoldDB" id="A0A0B1ZFB1"/>
<dbReference type="STRING" id="1348853.LK12_21880"/>
<dbReference type="Proteomes" id="UP000031057">
    <property type="component" value="Unassembled WGS sequence"/>
</dbReference>
<sequence length="144" mass="16273">MANLENLLAIEEIKTLKARYMRFVDTKDWAGLRSLFTDDATFDAGLSPEPLEGPDQFVAWARASLMDAVTVHHGHCPEIEITSPASARGIWAMEDRLLWPETGTDGARWLNGFGHYHETYRHTSGGWKIDSWCLTRLRVDTPEG</sequence>
<evidence type="ECO:0000313" key="2">
    <source>
        <dbReference type="EMBL" id="KHK89175.1"/>
    </source>
</evidence>
<dbReference type="Pfam" id="PF13577">
    <property type="entry name" value="SnoaL_4"/>
    <property type="match status" value="1"/>
</dbReference>
<gene>
    <name evidence="2" type="ORF">LK12_21880</name>
</gene>
<dbReference type="SUPFAM" id="SSF54427">
    <property type="entry name" value="NTF2-like"/>
    <property type="match status" value="1"/>
</dbReference>
<comment type="caution">
    <text evidence="2">The sequence shown here is derived from an EMBL/GenBank/DDBJ whole genome shotgun (WGS) entry which is preliminary data.</text>
</comment>
<evidence type="ECO:0000259" key="1">
    <source>
        <dbReference type="Pfam" id="PF13577"/>
    </source>
</evidence>
<dbReference type="Gene3D" id="3.10.450.50">
    <property type="match status" value="1"/>
</dbReference>
<dbReference type="EMBL" id="JTDI01000008">
    <property type="protein sequence ID" value="KHK89175.1"/>
    <property type="molecule type" value="Genomic_DNA"/>
</dbReference>
<dbReference type="OrthoDB" id="7851780at2"/>
<organism evidence="2 3">
    <name type="scientific">Novosphingobium malaysiense</name>
    <dbReference type="NCBI Taxonomy" id="1348853"/>
    <lineage>
        <taxon>Bacteria</taxon>
        <taxon>Pseudomonadati</taxon>
        <taxon>Pseudomonadota</taxon>
        <taxon>Alphaproteobacteria</taxon>
        <taxon>Sphingomonadales</taxon>
        <taxon>Sphingomonadaceae</taxon>
        <taxon>Novosphingobium</taxon>
    </lineage>
</organism>
<reference evidence="2 3" key="1">
    <citation type="submission" date="2014-10" db="EMBL/GenBank/DDBJ databases">
        <title>Genome sequence of Novosphingobium malaysiense MUSC 273(T).</title>
        <authorList>
            <person name="Lee L.-H."/>
        </authorList>
    </citation>
    <scope>NUCLEOTIDE SEQUENCE [LARGE SCALE GENOMIC DNA]</scope>
    <source>
        <strain evidence="2 3">MUSC 273</strain>
    </source>
</reference>
<name>A0A0B1ZFB1_9SPHN</name>
<accession>A0A0B1ZFB1</accession>
<dbReference type="InterPro" id="IPR032710">
    <property type="entry name" value="NTF2-like_dom_sf"/>
</dbReference>
<dbReference type="RefSeq" id="WP_039289832.1">
    <property type="nucleotide sequence ID" value="NZ_JTDI01000008.1"/>
</dbReference>
<dbReference type="InterPro" id="IPR037401">
    <property type="entry name" value="SnoaL-like"/>
</dbReference>
<feature type="domain" description="SnoaL-like" evidence="1">
    <location>
        <begin position="6"/>
        <end position="132"/>
    </location>
</feature>
<proteinExistence type="predicted"/>